<protein>
    <submittedName>
        <fullName evidence="12">Biopolymer transport protein ExbB</fullName>
    </submittedName>
</protein>
<keyword evidence="3" id="KW-1003">Cell membrane</keyword>
<dbReference type="HAMAP" id="MF_02202">
    <property type="entry name" value="TolQ"/>
    <property type="match status" value="1"/>
</dbReference>
<keyword evidence="7 10" id="KW-1133">Transmembrane helix</keyword>
<dbReference type="GO" id="GO:0043213">
    <property type="term" value="P:bacteriocin transport"/>
    <property type="evidence" value="ECO:0007669"/>
    <property type="project" value="InterPro"/>
</dbReference>
<evidence type="ECO:0000256" key="10">
    <source>
        <dbReference type="SAM" id="Phobius"/>
    </source>
</evidence>
<evidence type="ECO:0000259" key="11">
    <source>
        <dbReference type="Pfam" id="PF01618"/>
    </source>
</evidence>
<dbReference type="GO" id="GO:0051301">
    <property type="term" value="P:cell division"/>
    <property type="evidence" value="ECO:0007669"/>
    <property type="project" value="UniProtKB-KW"/>
</dbReference>
<dbReference type="InterPro" id="IPR050790">
    <property type="entry name" value="ExbB/TolQ_transport"/>
</dbReference>
<evidence type="ECO:0000256" key="5">
    <source>
        <dbReference type="ARBA" id="ARBA00022618"/>
    </source>
</evidence>
<evidence type="ECO:0000256" key="1">
    <source>
        <dbReference type="ARBA" id="ARBA00004651"/>
    </source>
</evidence>
<evidence type="ECO:0000256" key="9">
    <source>
        <dbReference type="ARBA" id="ARBA00023306"/>
    </source>
</evidence>
<sequence length="225" mass="24875">MELIQDLSFVHLVTNASVLVQLVMGLLLSVSLMSWWYIFLKLFAVRAAVKQTVEFEDAFWGNPNLNALYQQANSQSRRDVGALERIFAAGFAEFVKLKKTHGVDSAAVMDGTRRAMRARYQREMDHLESHLSFLATVGSVSPYVGLLGTVWGIMNAFRGLSNVGQATLAQVAPGIAEALVATAMGLFAAIPAVVAYNRYAHDITRLASRFESFIEEFSNVLQRQP</sequence>
<dbReference type="GO" id="GO:0017038">
    <property type="term" value="P:protein import"/>
    <property type="evidence" value="ECO:0007669"/>
    <property type="project" value="TreeGrafter"/>
</dbReference>
<feature type="transmembrane region" description="Helical" evidence="10">
    <location>
        <begin position="174"/>
        <end position="196"/>
    </location>
</feature>
<dbReference type="GO" id="GO:0005886">
    <property type="term" value="C:plasma membrane"/>
    <property type="evidence" value="ECO:0007669"/>
    <property type="project" value="UniProtKB-SubCell"/>
</dbReference>
<dbReference type="InterPro" id="IPR002898">
    <property type="entry name" value="MotA_ExbB_proton_chnl"/>
</dbReference>
<evidence type="ECO:0000256" key="3">
    <source>
        <dbReference type="ARBA" id="ARBA00022475"/>
    </source>
</evidence>
<proteinExistence type="inferred from homology"/>
<keyword evidence="6 10" id="KW-0812">Transmembrane</keyword>
<evidence type="ECO:0000256" key="8">
    <source>
        <dbReference type="ARBA" id="ARBA00023136"/>
    </source>
</evidence>
<feature type="domain" description="MotA/TolQ/ExbB proton channel" evidence="11">
    <location>
        <begin position="83"/>
        <end position="211"/>
    </location>
</feature>
<gene>
    <name evidence="12" type="primary">exbB_11</name>
    <name evidence="12" type="ORF">GALL_120290</name>
</gene>
<feature type="transmembrane region" description="Helical" evidence="10">
    <location>
        <begin position="18"/>
        <end position="40"/>
    </location>
</feature>
<comment type="caution">
    <text evidence="12">The sequence shown here is derived from an EMBL/GenBank/DDBJ whole genome shotgun (WGS) entry which is preliminary data.</text>
</comment>
<dbReference type="PANTHER" id="PTHR30625:SF3">
    <property type="entry name" value="TOL-PAL SYSTEM PROTEIN TOLQ"/>
    <property type="match status" value="1"/>
</dbReference>
<name>A0A1J5T119_9ZZZZ</name>
<dbReference type="AlphaFoldDB" id="A0A1J5T119"/>
<comment type="similarity">
    <text evidence="2">Belongs to the ExbB/TolQ family.</text>
</comment>
<dbReference type="InterPro" id="IPR014163">
    <property type="entry name" value="Tol-Pal_TolQ"/>
</dbReference>
<evidence type="ECO:0000256" key="7">
    <source>
        <dbReference type="ARBA" id="ARBA00022989"/>
    </source>
</evidence>
<comment type="subcellular location">
    <subcellularLocation>
        <location evidence="1">Cell membrane</location>
        <topology evidence="1">Multi-pass membrane protein</topology>
    </subcellularLocation>
</comment>
<feature type="transmembrane region" description="Helical" evidence="10">
    <location>
        <begin position="131"/>
        <end position="154"/>
    </location>
</feature>
<keyword evidence="8 10" id="KW-0472">Membrane</keyword>
<dbReference type="NCBIfam" id="TIGR02796">
    <property type="entry name" value="tolQ"/>
    <property type="match status" value="1"/>
</dbReference>
<reference evidence="12" key="1">
    <citation type="submission" date="2016-10" db="EMBL/GenBank/DDBJ databases">
        <title>Sequence of Gallionella enrichment culture.</title>
        <authorList>
            <person name="Poehlein A."/>
            <person name="Muehling M."/>
            <person name="Daniel R."/>
        </authorList>
    </citation>
    <scope>NUCLEOTIDE SEQUENCE</scope>
</reference>
<evidence type="ECO:0000256" key="4">
    <source>
        <dbReference type="ARBA" id="ARBA00022519"/>
    </source>
</evidence>
<keyword evidence="5" id="KW-0132">Cell division</keyword>
<keyword evidence="9" id="KW-0131">Cell cycle</keyword>
<keyword evidence="4" id="KW-0997">Cell inner membrane</keyword>
<evidence type="ECO:0000256" key="6">
    <source>
        <dbReference type="ARBA" id="ARBA00022692"/>
    </source>
</evidence>
<dbReference type="PANTHER" id="PTHR30625">
    <property type="entry name" value="PROTEIN TOLQ"/>
    <property type="match status" value="1"/>
</dbReference>
<dbReference type="EMBL" id="MLJW01000047">
    <property type="protein sequence ID" value="OIR05902.1"/>
    <property type="molecule type" value="Genomic_DNA"/>
</dbReference>
<dbReference type="Pfam" id="PF01618">
    <property type="entry name" value="MotA_ExbB"/>
    <property type="match status" value="1"/>
</dbReference>
<accession>A0A1J5T119</accession>
<organism evidence="12">
    <name type="scientific">mine drainage metagenome</name>
    <dbReference type="NCBI Taxonomy" id="410659"/>
    <lineage>
        <taxon>unclassified sequences</taxon>
        <taxon>metagenomes</taxon>
        <taxon>ecological metagenomes</taxon>
    </lineage>
</organism>
<evidence type="ECO:0000313" key="12">
    <source>
        <dbReference type="EMBL" id="OIR05902.1"/>
    </source>
</evidence>
<evidence type="ECO:0000256" key="2">
    <source>
        <dbReference type="ARBA" id="ARBA00010442"/>
    </source>
</evidence>